<dbReference type="GO" id="GO:0051301">
    <property type="term" value="P:cell division"/>
    <property type="evidence" value="ECO:0007669"/>
    <property type="project" value="UniProtKB-KW"/>
</dbReference>
<comment type="caution">
    <text evidence="3">The sequence shown here is derived from an EMBL/GenBank/DDBJ whole genome shotgun (WGS) entry which is preliminary data.</text>
</comment>
<gene>
    <name evidence="3" type="ORF">BRUM_0295</name>
</gene>
<dbReference type="GO" id="GO:0016874">
    <property type="term" value="F:ligase activity"/>
    <property type="evidence" value="ECO:0007669"/>
    <property type="project" value="UniProtKB-KW"/>
</dbReference>
<evidence type="ECO:0000313" key="4">
    <source>
        <dbReference type="Proteomes" id="UP000029078"/>
    </source>
</evidence>
<protein>
    <submittedName>
        <fullName evidence="3">Putative UDP-N-acetylmuramoylalanyl-D-glutamate--2, 6-diaminopimelate ligase</fullName>
    </submittedName>
</protein>
<dbReference type="SUPFAM" id="SSF63418">
    <property type="entry name" value="MurE/MurF N-terminal domain"/>
    <property type="match status" value="1"/>
</dbReference>
<keyword evidence="2" id="KW-0131">Cell cycle</keyword>
<organism evidence="3 4">
    <name type="scientific">Bifidobacterium ruminantium</name>
    <dbReference type="NCBI Taxonomy" id="78346"/>
    <lineage>
        <taxon>Bacteria</taxon>
        <taxon>Bacillati</taxon>
        <taxon>Actinomycetota</taxon>
        <taxon>Actinomycetes</taxon>
        <taxon>Bifidobacteriales</taxon>
        <taxon>Bifidobacteriaceae</taxon>
        <taxon>Bifidobacterium</taxon>
    </lineage>
</organism>
<dbReference type="InterPro" id="IPR035911">
    <property type="entry name" value="MurE/MurF_N"/>
</dbReference>
<name>A0A087D4S9_BIFRU</name>
<evidence type="ECO:0000256" key="2">
    <source>
        <dbReference type="ARBA" id="ARBA00023306"/>
    </source>
</evidence>
<evidence type="ECO:0000313" key="3">
    <source>
        <dbReference type="EMBL" id="KFI90529.1"/>
    </source>
</evidence>
<reference evidence="3 4" key="1">
    <citation type="submission" date="2014-03" db="EMBL/GenBank/DDBJ databases">
        <title>Genomics of Bifidobacteria.</title>
        <authorList>
            <person name="Ventura M."/>
            <person name="Milani C."/>
            <person name="Lugli G.A."/>
        </authorList>
    </citation>
    <scope>NUCLEOTIDE SEQUENCE [LARGE SCALE GENOMIC DNA]</scope>
    <source>
        <strain evidence="3 4">LMG 21811</strain>
    </source>
</reference>
<dbReference type="Gene3D" id="3.40.1390.10">
    <property type="entry name" value="MurE/MurF, N-terminal domain"/>
    <property type="match status" value="1"/>
</dbReference>
<keyword evidence="4" id="KW-1185">Reference proteome</keyword>
<dbReference type="AlphaFoldDB" id="A0A087D4S9"/>
<dbReference type="PANTHER" id="PTHR23135">
    <property type="entry name" value="MUR LIGASE FAMILY MEMBER"/>
    <property type="match status" value="1"/>
</dbReference>
<sequence length="292" mass="31122">MSSVSESMNRRMTLGLLAGQYGFDLDPVSATEVTVTSVADDVESVRPGALFVPSEDVDARQLEQVQARGAYGAIVPHALRGQVDDIHIPLIYAEPTMQQLGKLVAEMAGNPSDSLAVFAITGKNKETVESAVSNLADFLHMLGNPVGVISSSDSQSLERFLALEYPLSIIDVQRTMAVCAEDGAAAVILALDEDTLRENALQSVNIDVLACDDNSLSNAEVTKFVSRFGCFVGKQTRIAGRTQESDLLATQASSAYVDTDSRLLSLSIAMVLAAGVRKANIKSALRVSRDLN</sequence>
<dbReference type="PANTHER" id="PTHR23135:SF4">
    <property type="entry name" value="UDP-N-ACETYLMURAMOYL-L-ALANYL-D-GLUTAMATE--2,6-DIAMINOPIMELATE LIGASE MURE HOMOLOG, CHLOROPLASTIC"/>
    <property type="match status" value="1"/>
</dbReference>
<evidence type="ECO:0000256" key="1">
    <source>
        <dbReference type="ARBA" id="ARBA00022618"/>
    </source>
</evidence>
<dbReference type="RefSeq" id="WP_026646194.1">
    <property type="nucleotide sequence ID" value="NZ_CALLHR010000183.1"/>
</dbReference>
<dbReference type="eggNOG" id="COG0769">
    <property type="taxonomic scope" value="Bacteria"/>
</dbReference>
<dbReference type="Proteomes" id="UP000029078">
    <property type="component" value="Unassembled WGS sequence"/>
</dbReference>
<accession>A0A087D4S9</accession>
<dbReference type="EMBL" id="JGZL01000003">
    <property type="protein sequence ID" value="KFI90529.1"/>
    <property type="molecule type" value="Genomic_DNA"/>
</dbReference>
<proteinExistence type="predicted"/>
<dbReference type="STRING" id="78346.BRUM_0295"/>
<keyword evidence="1" id="KW-0132">Cell division</keyword>
<keyword evidence="3" id="KW-0436">Ligase</keyword>